<dbReference type="EMBL" id="LNXX01000047">
    <property type="protein sequence ID" value="KTC81988.1"/>
    <property type="molecule type" value="Genomic_DNA"/>
</dbReference>
<name>A0A378IJW8_9GAMM</name>
<gene>
    <name evidence="1" type="ORF">Lcin_3058</name>
    <name evidence="2" type="ORF">NCTC12438_01380</name>
</gene>
<dbReference type="Proteomes" id="UP000054854">
    <property type="component" value="Unassembled WGS sequence"/>
</dbReference>
<dbReference type="EMBL" id="UGNX01000001">
    <property type="protein sequence ID" value="STX34771.1"/>
    <property type="molecule type" value="Genomic_DNA"/>
</dbReference>
<keyword evidence="2" id="KW-0418">Kinase</keyword>
<dbReference type="SUPFAM" id="SSF54211">
    <property type="entry name" value="Ribosomal protein S5 domain 2-like"/>
    <property type="match status" value="1"/>
</dbReference>
<dbReference type="STRING" id="28085.Lcin_3058"/>
<sequence>MKWLIPAKTFLLGEYAALAGASAILLTTYPCFELTLTSKNNQLSEIHPKSPAGVWWQQQHLDHGLIWNDPYTERGGLGASSAQFLASYLASCFLKKNKPNLDDMLTAYYKVSWAGTGLKPSGYDVIAQAQEGCVYINTQKKMLQSYGWPFHELSFFLIHTGVKLATHHHLQTATLPDQIDYLSTLVDEAKLAFEQTDSTKLITTINDYHKKLVELNLVAEHSLNLINRLKEYTEILAIKGCGALGSDVILLVTANHKAQTLENRLKAHHYMILASEKSIYFSSQKLMTLSHFC</sequence>
<dbReference type="Proteomes" id="UP000255316">
    <property type="component" value="Unassembled WGS sequence"/>
</dbReference>
<dbReference type="InterPro" id="IPR036554">
    <property type="entry name" value="GHMP_kinase_C_sf"/>
</dbReference>
<reference evidence="2 4" key="2">
    <citation type="submission" date="2018-06" db="EMBL/GenBank/DDBJ databases">
        <authorList>
            <consortium name="Pathogen Informatics"/>
            <person name="Doyle S."/>
        </authorList>
    </citation>
    <scope>NUCLEOTIDE SEQUENCE [LARGE SCALE GENOMIC DNA]</scope>
    <source>
        <strain evidence="2 4">NCTC12438</strain>
    </source>
</reference>
<keyword evidence="2" id="KW-0808">Transferase</keyword>
<reference evidence="1 3" key="1">
    <citation type="submission" date="2015-11" db="EMBL/GenBank/DDBJ databases">
        <title>Genomic analysis of 38 Legionella species identifies large and diverse effector repertoires.</title>
        <authorList>
            <person name="Burstein D."/>
            <person name="Amaro F."/>
            <person name="Zusman T."/>
            <person name="Lifshitz Z."/>
            <person name="Cohen O."/>
            <person name="Gilbert J.A."/>
            <person name="Pupko T."/>
            <person name="Shuman H.A."/>
            <person name="Segal G."/>
        </authorList>
    </citation>
    <scope>NUCLEOTIDE SEQUENCE [LARGE SCALE GENOMIC DNA]</scope>
    <source>
        <strain evidence="1 3">CDC#72-OH-14</strain>
    </source>
</reference>
<evidence type="ECO:0000313" key="1">
    <source>
        <dbReference type="EMBL" id="KTC81988.1"/>
    </source>
</evidence>
<dbReference type="InterPro" id="IPR020568">
    <property type="entry name" value="Ribosomal_Su5_D2-typ_SF"/>
</dbReference>
<dbReference type="OrthoDB" id="5652956at2"/>
<evidence type="ECO:0000313" key="3">
    <source>
        <dbReference type="Proteomes" id="UP000054854"/>
    </source>
</evidence>
<accession>A0A378IJW8</accession>
<evidence type="ECO:0000313" key="2">
    <source>
        <dbReference type="EMBL" id="STX34771.1"/>
    </source>
</evidence>
<dbReference type="RefSeq" id="WP_058466158.1">
    <property type="nucleotide sequence ID" value="NZ_CAAAHQ010000048.1"/>
</dbReference>
<keyword evidence="3" id="KW-1185">Reference proteome</keyword>
<dbReference type="GO" id="GO:0016301">
    <property type="term" value="F:kinase activity"/>
    <property type="evidence" value="ECO:0007669"/>
    <property type="project" value="UniProtKB-KW"/>
</dbReference>
<organism evidence="2 4">
    <name type="scientific">Legionella cincinnatiensis</name>
    <dbReference type="NCBI Taxonomy" id="28085"/>
    <lineage>
        <taxon>Bacteria</taxon>
        <taxon>Pseudomonadati</taxon>
        <taxon>Pseudomonadota</taxon>
        <taxon>Gammaproteobacteria</taxon>
        <taxon>Legionellales</taxon>
        <taxon>Legionellaceae</taxon>
        <taxon>Legionella</taxon>
    </lineage>
</organism>
<dbReference type="Gene3D" id="3.30.70.890">
    <property type="entry name" value="GHMP kinase, C-terminal domain"/>
    <property type="match status" value="1"/>
</dbReference>
<proteinExistence type="predicted"/>
<dbReference type="SUPFAM" id="SSF55060">
    <property type="entry name" value="GHMP Kinase, C-terminal domain"/>
    <property type="match status" value="1"/>
</dbReference>
<protein>
    <submittedName>
        <fullName evidence="2">Mevalonate kinase</fullName>
    </submittedName>
</protein>
<dbReference type="AlphaFoldDB" id="A0A378IJW8"/>
<evidence type="ECO:0000313" key="4">
    <source>
        <dbReference type="Proteomes" id="UP000255316"/>
    </source>
</evidence>